<reference evidence="1 2" key="1">
    <citation type="submission" date="2019-03" db="EMBL/GenBank/DDBJ databases">
        <title>Genomics of glacier-inhabiting Cryobacterium strains.</title>
        <authorList>
            <person name="Liu Q."/>
            <person name="Xin Y.-H."/>
        </authorList>
    </citation>
    <scope>NUCLEOTIDE SEQUENCE [LARGE SCALE GENOMIC DNA]</scope>
    <source>
        <strain evidence="1 2">Hh15</strain>
    </source>
</reference>
<proteinExistence type="predicted"/>
<keyword evidence="2" id="KW-1185">Reference proteome</keyword>
<dbReference type="Proteomes" id="UP000297654">
    <property type="component" value="Unassembled WGS sequence"/>
</dbReference>
<organism evidence="1 2">
    <name type="scientific">Cryobacterium luteum</name>
    <dbReference type="NCBI Taxonomy" id="1424661"/>
    <lineage>
        <taxon>Bacteria</taxon>
        <taxon>Bacillati</taxon>
        <taxon>Actinomycetota</taxon>
        <taxon>Actinomycetes</taxon>
        <taxon>Micrococcales</taxon>
        <taxon>Microbacteriaceae</taxon>
        <taxon>Cryobacterium</taxon>
    </lineage>
</organism>
<dbReference type="RefSeq" id="WP_134450296.1">
    <property type="nucleotide sequence ID" value="NZ_FOCN01000025.1"/>
</dbReference>
<dbReference type="AlphaFoldDB" id="A0A1H8L8S3"/>
<protein>
    <submittedName>
        <fullName evidence="1">Uncharacterized protein</fullName>
    </submittedName>
</protein>
<dbReference type="EMBL" id="SOFF01000006">
    <property type="protein sequence ID" value="TFB94437.1"/>
    <property type="molecule type" value="Genomic_DNA"/>
</dbReference>
<sequence>MRIDYSALEDAAKALAAAASQVNGEPTAPGELGSGAAAPNDAHRNAASGRRSTLNNLSELMTAQSKSCTEMTTLFKLLDAQIASQVNS</sequence>
<dbReference type="OrthoDB" id="9985608at2"/>
<dbReference type="STRING" id="1424661.SAMN05216281_1254"/>
<comment type="caution">
    <text evidence="1">The sequence shown here is derived from an EMBL/GenBank/DDBJ whole genome shotgun (WGS) entry which is preliminary data.</text>
</comment>
<gene>
    <name evidence="1" type="ORF">E3O10_01285</name>
</gene>
<name>A0A1H8L8S3_9MICO</name>
<evidence type="ECO:0000313" key="2">
    <source>
        <dbReference type="Proteomes" id="UP000297654"/>
    </source>
</evidence>
<evidence type="ECO:0000313" key="1">
    <source>
        <dbReference type="EMBL" id="TFB94437.1"/>
    </source>
</evidence>
<accession>A0A1H8L8S3</accession>